<dbReference type="PROSITE" id="PS50005">
    <property type="entry name" value="TPR"/>
    <property type="match status" value="1"/>
</dbReference>
<protein>
    <recommendedName>
        <fullName evidence="2">Lipopolysaccharide assembly protein B</fullName>
    </recommendedName>
</protein>
<keyword evidence="2 4" id="KW-0812">Transmembrane</keyword>
<dbReference type="SUPFAM" id="SSF48452">
    <property type="entry name" value="TPR-like"/>
    <property type="match status" value="1"/>
</dbReference>
<evidence type="ECO:0000256" key="4">
    <source>
        <dbReference type="SAM" id="Phobius"/>
    </source>
</evidence>
<gene>
    <name evidence="2" type="primary">lapB</name>
    <name evidence="6" type="ORF">E9531_14275</name>
</gene>
<dbReference type="EMBL" id="STFG01000020">
    <property type="protein sequence ID" value="THT98487.1"/>
    <property type="molecule type" value="Genomic_DNA"/>
</dbReference>
<feature type="topological domain" description="Cytoplasmic" evidence="2">
    <location>
        <begin position="24"/>
        <end position="386"/>
    </location>
</feature>
<comment type="subcellular location">
    <subcellularLocation>
        <location evidence="2">Cell inner membrane</location>
        <topology evidence="2">Single-pass membrane protein</topology>
        <orientation evidence="2">Cytoplasmic side</orientation>
    </subcellularLocation>
</comment>
<comment type="caution">
    <text evidence="6">The sequence shown here is derived from an EMBL/GenBank/DDBJ whole genome shotgun (WGS) entry which is preliminary data.</text>
</comment>
<reference evidence="6 7" key="1">
    <citation type="journal article" date="2015" name="Antonie Van Leeuwenhoek">
        <title>Lampropedia puyangensis sp. nov., isolated from symptomatic bark of Populus ? euramericana canker and emended description of Lampropedia hyalina (Ehrenberg 1832) Lee et al. 2004.</title>
        <authorList>
            <person name="Li Y."/>
            <person name="Wang T."/>
            <person name="Piao C.G."/>
            <person name="Wang L.F."/>
            <person name="Tian G.Z."/>
            <person name="Zhu T.H."/>
            <person name="Guo M.W."/>
        </authorList>
    </citation>
    <scope>NUCLEOTIDE SEQUENCE [LARGE SCALE GENOMIC DNA]</scope>
    <source>
        <strain evidence="6 7">2-bin</strain>
    </source>
</reference>
<feature type="binding site" evidence="2">
    <location>
        <position position="370"/>
    </location>
    <ligand>
        <name>Fe cation</name>
        <dbReference type="ChEBI" id="CHEBI:24875"/>
    </ligand>
</feature>
<dbReference type="Pfam" id="PF13176">
    <property type="entry name" value="TPR_7"/>
    <property type="match status" value="1"/>
</dbReference>
<evidence type="ECO:0000259" key="5">
    <source>
        <dbReference type="Pfam" id="PF18073"/>
    </source>
</evidence>
<comment type="function">
    <text evidence="2">Modulates cellular lipopolysaccharide (LPS) levels by regulating LpxC, which is involved in lipid A biosynthesis. May act by modulating the proteolytic activity of FtsH towards LpxC. May also coordinate assembly of proteins involved in LPS synthesis at the plasma membrane.</text>
</comment>
<accession>A0A4S8EUF7</accession>
<feature type="domain" description="LapB rubredoxin metal binding" evidence="5">
    <location>
        <begin position="351"/>
        <end position="376"/>
    </location>
</feature>
<dbReference type="Gene3D" id="1.25.40.10">
    <property type="entry name" value="Tetratricopeptide repeat domain"/>
    <property type="match status" value="1"/>
</dbReference>
<keyword evidence="2" id="KW-0408">Iron</keyword>
<dbReference type="InterPro" id="IPR011990">
    <property type="entry name" value="TPR-like_helical_dom_sf"/>
</dbReference>
<dbReference type="GO" id="GO:0008653">
    <property type="term" value="P:lipopolysaccharide metabolic process"/>
    <property type="evidence" value="ECO:0007669"/>
    <property type="project" value="InterPro"/>
</dbReference>
<evidence type="ECO:0000256" key="3">
    <source>
        <dbReference type="PROSITE-ProRule" id="PRU00339"/>
    </source>
</evidence>
<dbReference type="AlphaFoldDB" id="A0A4S8EUF7"/>
<dbReference type="OrthoDB" id="507476at2"/>
<dbReference type="InterPro" id="IPR019734">
    <property type="entry name" value="TPR_rpt"/>
</dbReference>
<dbReference type="InterPro" id="IPR041166">
    <property type="entry name" value="Rubredoxin_2"/>
</dbReference>
<evidence type="ECO:0000313" key="7">
    <source>
        <dbReference type="Proteomes" id="UP000308917"/>
    </source>
</evidence>
<evidence type="ECO:0000256" key="2">
    <source>
        <dbReference type="HAMAP-Rule" id="MF_00994"/>
    </source>
</evidence>
<evidence type="ECO:0000313" key="6">
    <source>
        <dbReference type="EMBL" id="THT98487.1"/>
    </source>
</evidence>
<feature type="transmembrane region" description="Helical" evidence="4">
    <location>
        <begin position="6"/>
        <end position="25"/>
    </location>
</feature>
<keyword evidence="2 4" id="KW-1133">Transmembrane helix</keyword>
<keyword evidence="2" id="KW-0997">Cell inner membrane</keyword>
<evidence type="ECO:0000256" key="1">
    <source>
        <dbReference type="ARBA" id="ARBA00022723"/>
    </source>
</evidence>
<keyword evidence="2" id="KW-0677">Repeat</keyword>
<keyword evidence="1 2" id="KW-0479">Metal-binding</keyword>
<sequence>MDFEWAWLLLGLPIAFILGWLASRLDWRQMRILQRSAPRAYFQGLTYLLNEQQDQAIDVFVQAVQSDPDTVELHFALGSLFRRRGEYDRAVRVHEHLLARADLSAVDRARAQWELAQDFLKAGLLDRAENALRPLEGTTLESQAQTALLYIYERTHDWEQALRLTARMTNEHERAQLAGKQMHYLCEQANEAMRQQAFDRAAALLAQAKAVDAAGVRPGIEQVKLLLAQGQHRQAVEWALQVSEKMPQTLPLLAGMWDGTIFDALQDDQLLLQQVHTALRVHYETEASLDVLLALVAIERHMGLPRAGAWYVEHIRRHPSLVAAANWMELQQQDPVIERALDKAMQPLLNYRCLHCGFEARNYFWQCPGCQSWESFPTKRVEELHT</sequence>
<dbReference type="RefSeq" id="WP_136574448.1">
    <property type="nucleotide sequence ID" value="NZ_STFG01000020.1"/>
</dbReference>
<feature type="repeat" description="TPR" evidence="3">
    <location>
        <begin position="37"/>
        <end position="70"/>
    </location>
</feature>
<organism evidence="6 7">
    <name type="scientific">Lampropedia puyangensis</name>
    <dbReference type="NCBI Taxonomy" id="1330072"/>
    <lineage>
        <taxon>Bacteria</taxon>
        <taxon>Pseudomonadati</taxon>
        <taxon>Pseudomonadota</taxon>
        <taxon>Betaproteobacteria</taxon>
        <taxon>Burkholderiales</taxon>
        <taxon>Comamonadaceae</taxon>
        <taxon>Lampropedia</taxon>
    </lineage>
</organism>
<dbReference type="GO" id="GO:0046890">
    <property type="term" value="P:regulation of lipid biosynthetic process"/>
    <property type="evidence" value="ECO:0007669"/>
    <property type="project" value="UniProtKB-UniRule"/>
</dbReference>
<dbReference type="GO" id="GO:0009898">
    <property type="term" value="C:cytoplasmic side of plasma membrane"/>
    <property type="evidence" value="ECO:0007669"/>
    <property type="project" value="UniProtKB-UniRule"/>
</dbReference>
<feature type="binding site" evidence="2">
    <location>
        <position position="353"/>
    </location>
    <ligand>
        <name>Fe cation</name>
        <dbReference type="ChEBI" id="CHEBI:24875"/>
    </ligand>
</feature>
<comment type="similarity">
    <text evidence="2">Belongs to the LapB family.</text>
</comment>
<keyword evidence="2 4" id="KW-0472">Membrane</keyword>
<dbReference type="HAMAP" id="MF_00994">
    <property type="entry name" value="LPS_assembly_LapB"/>
    <property type="match status" value="1"/>
</dbReference>
<keyword evidence="2 3" id="KW-0802">TPR repeat</keyword>
<keyword evidence="7" id="KW-1185">Reference proteome</keyword>
<name>A0A4S8EUF7_9BURK</name>
<feature type="binding site" evidence="2">
    <location>
        <position position="356"/>
    </location>
    <ligand>
        <name>Fe cation</name>
        <dbReference type="ChEBI" id="CHEBI:24875"/>
    </ligand>
</feature>
<keyword evidence="2" id="KW-1003">Cell membrane</keyword>
<dbReference type="Pfam" id="PF18073">
    <property type="entry name" value="Zn_ribbon_LapB"/>
    <property type="match status" value="1"/>
</dbReference>
<dbReference type="InterPro" id="IPR030865">
    <property type="entry name" value="LapB"/>
</dbReference>
<feature type="binding site" evidence="2">
    <location>
        <position position="367"/>
    </location>
    <ligand>
        <name>Fe cation</name>
        <dbReference type="ChEBI" id="CHEBI:24875"/>
    </ligand>
</feature>
<dbReference type="GO" id="GO:0005506">
    <property type="term" value="F:iron ion binding"/>
    <property type="evidence" value="ECO:0007669"/>
    <property type="project" value="UniProtKB-UniRule"/>
</dbReference>
<proteinExistence type="inferred from homology"/>
<dbReference type="Proteomes" id="UP000308917">
    <property type="component" value="Unassembled WGS sequence"/>
</dbReference>